<dbReference type="PANTHER" id="PTHR42711">
    <property type="entry name" value="ABC TRANSPORTER ATP-BINDING PROTEIN"/>
    <property type="match status" value="1"/>
</dbReference>
<gene>
    <name evidence="5" type="primary">btuD_166</name>
    <name evidence="5" type="ORF">SDC9_75531</name>
</gene>
<sequence>MESSVVSVSGLVKRYGSFNAVSNLSFEVKPGEVFGLLGPNGAGKTTTLECLEGMRKADAGTLRIASCDPQGEGQKLRSRLGVQLQSSSLPDNMTAGEAFDLFSAWHGVTPDPKLAERFNIAELSSKQFKQLSTGQKRRLQLVLALVNHPQVVILDEPTAGLDVQSRASLHDEIRTLKAEGITVLLATHDMAEAEELCDRIAIVIHGKLAVLGTPQEVTAAGNKETRILLRTRLGSLLPGESIGEATFVEGKEGYLEWKSRNVAGAVMELLQYVQRNGDSVEDLRVERPSLEERFLEMVEGN</sequence>
<dbReference type="InterPro" id="IPR003593">
    <property type="entry name" value="AAA+_ATPase"/>
</dbReference>
<dbReference type="InterPro" id="IPR003439">
    <property type="entry name" value="ABC_transporter-like_ATP-bd"/>
</dbReference>
<dbReference type="GO" id="GO:0005524">
    <property type="term" value="F:ATP binding"/>
    <property type="evidence" value="ECO:0007669"/>
    <property type="project" value="UniProtKB-KW"/>
</dbReference>
<dbReference type="Gene3D" id="3.40.50.300">
    <property type="entry name" value="P-loop containing nucleotide triphosphate hydrolases"/>
    <property type="match status" value="1"/>
</dbReference>
<reference evidence="5" key="1">
    <citation type="submission" date="2019-08" db="EMBL/GenBank/DDBJ databases">
        <authorList>
            <person name="Kucharzyk K."/>
            <person name="Murdoch R.W."/>
            <person name="Higgins S."/>
            <person name="Loffler F."/>
        </authorList>
    </citation>
    <scope>NUCLEOTIDE SEQUENCE</scope>
</reference>
<dbReference type="InterPro" id="IPR050763">
    <property type="entry name" value="ABC_transporter_ATP-binding"/>
</dbReference>
<dbReference type="AlphaFoldDB" id="A0A644YR96"/>
<evidence type="ECO:0000256" key="1">
    <source>
        <dbReference type="ARBA" id="ARBA00022448"/>
    </source>
</evidence>
<protein>
    <submittedName>
        <fullName evidence="5">Vitamin B12 import ATP-binding protein BtuD</fullName>
    </submittedName>
</protein>
<evidence type="ECO:0000313" key="5">
    <source>
        <dbReference type="EMBL" id="MPM28993.1"/>
    </source>
</evidence>
<proteinExistence type="predicted"/>
<dbReference type="InterPro" id="IPR027417">
    <property type="entry name" value="P-loop_NTPase"/>
</dbReference>
<dbReference type="SUPFAM" id="SSF52540">
    <property type="entry name" value="P-loop containing nucleoside triphosphate hydrolases"/>
    <property type="match status" value="1"/>
</dbReference>
<accession>A0A644YR96</accession>
<evidence type="ECO:0000259" key="4">
    <source>
        <dbReference type="PROSITE" id="PS50893"/>
    </source>
</evidence>
<keyword evidence="1" id="KW-0813">Transport</keyword>
<comment type="caution">
    <text evidence="5">The sequence shown here is derived from an EMBL/GenBank/DDBJ whole genome shotgun (WGS) entry which is preliminary data.</text>
</comment>
<keyword evidence="2" id="KW-0547">Nucleotide-binding</keyword>
<dbReference type="EMBL" id="VSSQ01005399">
    <property type="protein sequence ID" value="MPM28993.1"/>
    <property type="molecule type" value="Genomic_DNA"/>
</dbReference>
<name>A0A644YR96_9ZZZZ</name>
<organism evidence="5">
    <name type="scientific">bioreactor metagenome</name>
    <dbReference type="NCBI Taxonomy" id="1076179"/>
    <lineage>
        <taxon>unclassified sequences</taxon>
        <taxon>metagenomes</taxon>
        <taxon>ecological metagenomes</taxon>
    </lineage>
</organism>
<evidence type="ECO:0000256" key="3">
    <source>
        <dbReference type="ARBA" id="ARBA00022840"/>
    </source>
</evidence>
<keyword evidence="3 5" id="KW-0067">ATP-binding</keyword>
<dbReference type="PROSITE" id="PS50893">
    <property type="entry name" value="ABC_TRANSPORTER_2"/>
    <property type="match status" value="1"/>
</dbReference>
<dbReference type="SMART" id="SM00382">
    <property type="entry name" value="AAA"/>
    <property type="match status" value="1"/>
</dbReference>
<evidence type="ECO:0000256" key="2">
    <source>
        <dbReference type="ARBA" id="ARBA00022741"/>
    </source>
</evidence>
<dbReference type="Pfam" id="PF00005">
    <property type="entry name" value="ABC_tran"/>
    <property type="match status" value="1"/>
</dbReference>
<feature type="domain" description="ABC transporter" evidence="4">
    <location>
        <begin position="6"/>
        <end position="230"/>
    </location>
</feature>
<dbReference type="GO" id="GO:0016887">
    <property type="term" value="F:ATP hydrolysis activity"/>
    <property type="evidence" value="ECO:0007669"/>
    <property type="project" value="InterPro"/>
</dbReference>
<dbReference type="PANTHER" id="PTHR42711:SF16">
    <property type="entry name" value="ABC TRANSPORTER ATP-BINDING PROTEIN"/>
    <property type="match status" value="1"/>
</dbReference>
<dbReference type="CDD" id="cd03230">
    <property type="entry name" value="ABC_DR_subfamily_A"/>
    <property type="match status" value="1"/>
</dbReference>